<evidence type="ECO:0000313" key="3">
    <source>
        <dbReference type="Proteomes" id="UP000282106"/>
    </source>
</evidence>
<organism evidence="2 3">
    <name type="scientific">Stagnimonas aquatica</name>
    <dbReference type="NCBI Taxonomy" id="2689987"/>
    <lineage>
        <taxon>Bacteria</taxon>
        <taxon>Pseudomonadati</taxon>
        <taxon>Pseudomonadota</taxon>
        <taxon>Gammaproteobacteria</taxon>
        <taxon>Nevskiales</taxon>
        <taxon>Nevskiaceae</taxon>
        <taxon>Stagnimonas</taxon>
    </lineage>
</organism>
<keyword evidence="1" id="KW-0472">Membrane</keyword>
<comment type="caution">
    <text evidence="2">The sequence shown here is derived from an EMBL/GenBank/DDBJ whole genome shotgun (WGS) entry which is preliminary data.</text>
</comment>
<keyword evidence="1" id="KW-1133">Transmembrane helix</keyword>
<accession>A0A3N0VHN4</accession>
<dbReference type="Proteomes" id="UP000282106">
    <property type="component" value="Unassembled WGS sequence"/>
</dbReference>
<dbReference type="GO" id="GO:0016779">
    <property type="term" value="F:nucleotidyltransferase activity"/>
    <property type="evidence" value="ECO:0007669"/>
    <property type="project" value="UniProtKB-KW"/>
</dbReference>
<keyword evidence="3" id="KW-1185">Reference proteome</keyword>
<feature type="transmembrane region" description="Helical" evidence="1">
    <location>
        <begin position="99"/>
        <end position="121"/>
    </location>
</feature>
<dbReference type="RefSeq" id="WP_123210772.1">
    <property type="nucleotide sequence ID" value="NZ_RJVO01000002.1"/>
</dbReference>
<proteinExistence type="predicted"/>
<keyword evidence="2" id="KW-0808">Transferase</keyword>
<name>A0A3N0VHN4_9GAMM</name>
<gene>
    <name evidence="2" type="ORF">ED208_04900</name>
</gene>
<evidence type="ECO:0000256" key="1">
    <source>
        <dbReference type="SAM" id="Phobius"/>
    </source>
</evidence>
<sequence length="124" mass="12868">MNRAELALATALLLAGLLNALPVLGLLGQTQLKALYGLEVTEPSLRILLRHRALLFGLLGGAMMAAAFLPEWRLPAASAGLLSMLGYALIAGLEGGGNAALVRVVWADLAASLLLAAALVWSRL</sequence>
<feature type="transmembrane region" description="Helical" evidence="1">
    <location>
        <begin position="49"/>
        <end position="69"/>
    </location>
</feature>
<protein>
    <submittedName>
        <fullName evidence="2">Phosphopantetheine adenylyltransferase</fullName>
    </submittedName>
</protein>
<dbReference type="InParanoid" id="A0A3N0VHN4"/>
<keyword evidence="2" id="KW-0548">Nucleotidyltransferase</keyword>
<dbReference type="AlphaFoldDB" id="A0A3N0VHN4"/>
<dbReference type="EMBL" id="RJVO01000002">
    <property type="protein sequence ID" value="ROH91728.1"/>
    <property type="molecule type" value="Genomic_DNA"/>
</dbReference>
<feature type="transmembrane region" description="Helical" evidence="1">
    <location>
        <begin position="76"/>
        <end position="93"/>
    </location>
</feature>
<keyword evidence="1" id="KW-0812">Transmembrane</keyword>
<reference evidence="2 3" key="1">
    <citation type="submission" date="2018-10" db="EMBL/GenBank/DDBJ databases">
        <authorList>
            <person name="Chen W.-M."/>
        </authorList>
    </citation>
    <scope>NUCLEOTIDE SEQUENCE [LARGE SCALE GENOMIC DNA]</scope>
    <source>
        <strain evidence="2 3">THS-13</strain>
    </source>
</reference>
<evidence type="ECO:0000313" key="2">
    <source>
        <dbReference type="EMBL" id="ROH91728.1"/>
    </source>
</evidence>